<dbReference type="PANTHER" id="PTHR30231">
    <property type="entry name" value="DNA POLYMERASE III SUBUNIT EPSILON"/>
    <property type="match status" value="1"/>
</dbReference>
<gene>
    <name evidence="6" type="ORF">D5R93_03465</name>
</gene>
<dbReference type="PANTHER" id="PTHR30231:SF4">
    <property type="entry name" value="PROTEIN NEN2"/>
    <property type="match status" value="1"/>
</dbReference>
<evidence type="ECO:0000313" key="7">
    <source>
        <dbReference type="Proteomes" id="UP000273001"/>
    </source>
</evidence>
<feature type="region of interest" description="Disordered" evidence="4">
    <location>
        <begin position="1"/>
        <end position="33"/>
    </location>
</feature>
<name>A0ABM6Z291_9ACTO</name>
<organism evidence="6 7">
    <name type="scientific">Actinomyces lilanjuaniae</name>
    <dbReference type="NCBI Taxonomy" id="2321394"/>
    <lineage>
        <taxon>Bacteria</taxon>
        <taxon>Bacillati</taxon>
        <taxon>Actinomycetota</taxon>
        <taxon>Actinomycetes</taxon>
        <taxon>Actinomycetales</taxon>
        <taxon>Actinomycetaceae</taxon>
        <taxon>Actinomyces</taxon>
    </lineage>
</organism>
<dbReference type="SMART" id="SM00479">
    <property type="entry name" value="EXOIII"/>
    <property type="match status" value="1"/>
</dbReference>
<dbReference type="RefSeq" id="WP_120203828.1">
    <property type="nucleotide sequence ID" value="NZ_CP032514.1"/>
</dbReference>
<feature type="region of interest" description="Disordered" evidence="4">
    <location>
        <begin position="246"/>
        <end position="267"/>
    </location>
</feature>
<feature type="compositionally biased region" description="Basic and acidic residues" evidence="4">
    <location>
        <begin position="1"/>
        <end position="10"/>
    </location>
</feature>
<reference evidence="6 7" key="1">
    <citation type="submission" date="2018-09" db="EMBL/GenBank/DDBJ databases">
        <authorList>
            <person name="Li J."/>
        </authorList>
    </citation>
    <scope>NUCLEOTIDE SEQUENCE [LARGE SCALE GENOMIC DNA]</scope>
    <source>
        <strain evidence="6 7">2129</strain>
    </source>
</reference>
<keyword evidence="2" id="KW-0378">Hydrolase</keyword>
<dbReference type="NCBIfam" id="NF005927">
    <property type="entry name" value="PRK07942.1"/>
    <property type="match status" value="1"/>
</dbReference>
<evidence type="ECO:0000256" key="2">
    <source>
        <dbReference type="ARBA" id="ARBA00022801"/>
    </source>
</evidence>
<keyword evidence="3" id="KW-0269">Exonuclease</keyword>
<evidence type="ECO:0000313" key="6">
    <source>
        <dbReference type="EMBL" id="AYD89356.1"/>
    </source>
</evidence>
<dbReference type="SUPFAM" id="SSF53098">
    <property type="entry name" value="Ribonuclease H-like"/>
    <property type="match status" value="1"/>
</dbReference>
<keyword evidence="1" id="KW-0540">Nuclease</keyword>
<dbReference type="Gene3D" id="3.30.420.10">
    <property type="entry name" value="Ribonuclease H-like superfamily/Ribonuclease H"/>
    <property type="match status" value="1"/>
</dbReference>
<feature type="domain" description="Exonuclease" evidence="5">
    <location>
        <begin position="24"/>
        <end position="210"/>
    </location>
</feature>
<evidence type="ECO:0000256" key="1">
    <source>
        <dbReference type="ARBA" id="ARBA00022722"/>
    </source>
</evidence>
<dbReference type="EMBL" id="CP032514">
    <property type="protein sequence ID" value="AYD89356.1"/>
    <property type="molecule type" value="Genomic_DNA"/>
</dbReference>
<dbReference type="InterPro" id="IPR036397">
    <property type="entry name" value="RNaseH_sf"/>
</dbReference>
<evidence type="ECO:0000256" key="3">
    <source>
        <dbReference type="ARBA" id="ARBA00022839"/>
    </source>
</evidence>
<protein>
    <submittedName>
        <fullName evidence="6">DNA polymerase III subunit epsilon</fullName>
    </submittedName>
</protein>
<accession>A0ABM6Z291</accession>
<proteinExistence type="predicted"/>
<dbReference type="CDD" id="cd06127">
    <property type="entry name" value="DEDDh"/>
    <property type="match status" value="1"/>
</dbReference>
<dbReference type="Proteomes" id="UP000273001">
    <property type="component" value="Chromosome"/>
</dbReference>
<dbReference type="InterPro" id="IPR012337">
    <property type="entry name" value="RNaseH-like_sf"/>
</dbReference>
<dbReference type="Pfam" id="PF00929">
    <property type="entry name" value="RNase_T"/>
    <property type="match status" value="1"/>
</dbReference>
<evidence type="ECO:0000259" key="5">
    <source>
        <dbReference type="SMART" id="SM00479"/>
    </source>
</evidence>
<sequence>MRTDHEDHSRTSRSHRPGSWTDGPLLGLDTETTGVDPARDHLVTAALVWRGPATGQEARARHVRTWLADPGVEIPEAAAAVHGITTEQARGAGSPPAQVLRELTAELVTALRAGTPVVVFNASFDLTLLDHELVRHHLPTLEEQLGHPPAPVVDPLVMDRAADRFRRGKRRLSDLCEVYGVTPDTTLHTAEVDVAATLDVLEAMVQTHPVLARLEVDELVAWQAREHRRWAESFNAWLARTNPSRRPVPLQWPVPEPPAAQASGRPV</sequence>
<evidence type="ECO:0000256" key="4">
    <source>
        <dbReference type="SAM" id="MobiDB-lite"/>
    </source>
</evidence>
<dbReference type="InterPro" id="IPR013520">
    <property type="entry name" value="Ribonucl_H"/>
</dbReference>
<keyword evidence="7" id="KW-1185">Reference proteome</keyword>